<dbReference type="EMBL" id="BAAAQK010000002">
    <property type="protein sequence ID" value="GAA1829641.1"/>
    <property type="molecule type" value="Genomic_DNA"/>
</dbReference>
<proteinExistence type="predicted"/>
<dbReference type="Proteomes" id="UP001500449">
    <property type="component" value="Unassembled WGS sequence"/>
</dbReference>
<sequence length="300" mass="32223">MGTAPLSRAGLRAAGWDGKEVRRLQAAGELTRVRRGYYLLGRDARLRDPLGRHRAAIEAALAGLDEGTVVSHVSAAVVHGLALGRVKVGPVQVTRATRTGGRRTTALHLHTAPLPDDDVVVRHGLPVTSVARTVVDLARSLPFEQALVAADGSLFAAETTVEALAAAAGRAVGWPGAPAARRVLAEADGRSESPGETLSRLALVAAGLRPPELQWPVRTRVGLVRTDFAWPERGVVAEFDGRVKYGRLLRPGQDPGDAVFEEKVREDALRDEGLRVVRWIWRDLADFAPTAARLTRALTR</sequence>
<dbReference type="RefSeq" id="WP_344411810.1">
    <property type="nucleotide sequence ID" value="NZ_BAAAQK010000002.1"/>
</dbReference>
<accession>A0ABN2MJJ8</accession>
<evidence type="ECO:0000259" key="1">
    <source>
        <dbReference type="Pfam" id="PF13338"/>
    </source>
</evidence>
<dbReference type="Pfam" id="PF13338">
    <property type="entry name" value="AbiEi_4"/>
    <property type="match status" value="1"/>
</dbReference>
<reference evidence="2 3" key="1">
    <citation type="journal article" date="2019" name="Int. J. Syst. Evol. Microbiol.">
        <title>The Global Catalogue of Microorganisms (GCM) 10K type strain sequencing project: providing services to taxonomists for standard genome sequencing and annotation.</title>
        <authorList>
            <consortium name="The Broad Institute Genomics Platform"/>
            <consortium name="The Broad Institute Genome Sequencing Center for Infectious Disease"/>
            <person name="Wu L."/>
            <person name="Ma J."/>
        </authorList>
    </citation>
    <scope>NUCLEOTIDE SEQUENCE [LARGE SCALE GENOMIC DNA]</scope>
    <source>
        <strain evidence="2 3">JCM 16009</strain>
    </source>
</reference>
<protein>
    <recommendedName>
        <fullName evidence="1">AbiEi antitoxin N-terminal domain-containing protein</fullName>
    </recommendedName>
</protein>
<evidence type="ECO:0000313" key="2">
    <source>
        <dbReference type="EMBL" id="GAA1829641.1"/>
    </source>
</evidence>
<keyword evidence="3" id="KW-1185">Reference proteome</keyword>
<feature type="domain" description="AbiEi antitoxin N-terminal" evidence="1">
    <location>
        <begin position="7"/>
        <end position="40"/>
    </location>
</feature>
<evidence type="ECO:0000313" key="3">
    <source>
        <dbReference type="Proteomes" id="UP001500449"/>
    </source>
</evidence>
<dbReference type="InterPro" id="IPR025159">
    <property type="entry name" value="AbiEi_N"/>
</dbReference>
<name>A0ABN2MJJ8_9PSEU</name>
<organism evidence="2 3">
    <name type="scientific">Pseudonocardia ailaonensis</name>
    <dbReference type="NCBI Taxonomy" id="367279"/>
    <lineage>
        <taxon>Bacteria</taxon>
        <taxon>Bacillati</taxon>
        <taxon>Actinomycetota</taxon>
        <taxon>Actinomycetes</taxon>
        <taxon>Pseudonocardiales</taxon>
        <taxon>Pseudonocardiaceae</taxon>
        <taxon>Pseudonocardia</taxon>
    </lineage>
</organism>
<comment type="caution">
    <text evidence="2">The sequence shown here is derived from an EMBL/GenBank/DDBJ whole genome shotgun (WGS) entry which is preliminary data.</text>
</comment>
<gene>
    <name evidence="2" type="ORF">GCM10009836_04380</name>
</gene>